<sequence>MASYPLRRIPAHLYNKPSWLIAPDPSTLPVPVFDGTASLSIQRQSLVLVHATVPVPSSHSLPSTGSCIFPPPPTYAEIMDMHDDLPLAEAMRRARAMDPIGYVAEAVHPEDRLPPSFDDICRMEPHLSWEEVMKRAGNIDQAALIRDTYKQGPDGLETSFKRSSEVSSLLGPQTVSHSPTASLPEPKIKSYSRSSMNTEEAARSLLILSSSKDKIRKELKAFSTYIAIWLHATITNRIQDSTNYRFSKHLESLAIMETLTLDHITIFHGLVYIRRLFGGCHIREDEAYLQNAPTILARVFFAGCLLGFKYCQDTYSVRPWASTMGIDHRTVEEIGRRALHGLGYRLDISPNDWKASLEDMNRFAATCSFPSASGYTRTVINNILDKLKIDAPPGIPLRARTGFSEQGSAEPPSLADISGIFTGAVYNPRIILKAAEVHPAVPWNVPNGSMVRHDTRQIGEHLLSVSVQHPGIWNGQGDTAGGRVAIKHSMQVGDTVLQRARSFGGE</sequence>
<keyword evidence="3" id="KW-1185">Reference proteome</keyword>
<feature type="compositionally biased region" description="Polar residues" evidence="1">
    <location>
        <begin position="167"/>
        <end position="181"/>
    </location>
</feature>
<dbReference type="Proteomes" id="UP001175226">
    <property type="component" value="Unassembled WGS sequence"/>
</dbReference>
<evidence type="ECO:0000313" key="3">
    <source>
        <dbReference type="Proteomes" id="UP001175226"/>
    </source>
</evidence>
<dbReference type="CDD" id="cd20557">
    <property type="entry name" value="CYCLIN_ScPCL1-like"/>
    <property type="match status" value="1"/>
</dbReference>
<reference evidence="2" key="1">
    <citation type="submission" date="2023-06" db="EMBL/GenBank/DDBJ databases">
        <authorList>
            <consortium name="Lawrence Berkeley National Laboratory"/>
            <person name="Ahrendt S."/>
            <person name="Sahu N."/>
            <person name="Indic B."/>
            <person name="Wong-Bajracharya J."/>
            <person name="Merenyi Z."/>
            <person name="Ke H.-M."/>
            <person name="Monk M."/>
            <person name="Kocsube S."/>
            <person name="Drula E."/>
            <person name="Lipzen A."/>
            <person name="Balint B."/>
            <person name="Henrissat B."/>
            <person name="Andreopoulos B."/>
            <person name="Martin F.M."/>
            <person name="Harder C.B."/>
            <person name="Rigling D."/>
            <person name="Ford K.L."/>
            <person name="Foster G.D."/>
            <person name="Pangilinan J."/>
            <person name="Papanicolaou A."/>
            <person name="Barry K."/>
            <person name="LaButti K."/>
            <person name="Viragh M."/>
            <person name="Koriabine M."/>
            <person name="Yan M."/>
            <person name="Riley R."/>
            <person name="Champramary S."/>
            <person name="Plett K.L."/>
            <person name="Tsai I.J."/>
            <person name="Slot J."/>
            <person name="Sipos G."/>
            <person name="Plett J."/>
            <person name="Nagy L.G."/>
            <person name="Grigoriev I.V."/>
        </authorList>
    </citation>
    <scope>NUCLEOTIDE SEQUENCE</scope>
    <source>
        <strain evidence="2">FPL87.14</strain>
    </source>
</reference>
<name>A0AA39JB68_9AGAR</name>
<evidence type="ECO:0000313" key="2">
    <source>
        <dbReference type="EMBL" id="KAK0439552.1"/>
    </source>
</evidence>
<feature type="region of interest" description="Disordered" evidence="1">
    <location>
        <begin position="167"/>
        <end position="194"/>
    </location>
</feature>
<evidence type="ECO:0000256" key="1">
    <source>
        <dbReference type="SAM" id="MobiDB-lite"/>
    </source>
</evidence>
<gene>
    <name evidence="2" type="ORF">EV421DRAFT_1964659</name>
</gene>
<dbReference type="Gene3D" id="1.10.472.10">
    <property type="entry name" value="Cyclin-like"/>
    <property type="match status" value="1"/>
</dbReference>
<organism evidence="2 3">
    <name type="scientific">Armillaria borealis</name>
    <dbReference type="NCBI Taxonomy" id="47425"/>
    <lineage>
        <taxon>Eukaryota</taxon>
        <taxon>Fungi</taxon>
        <taxon>Dikarya</taxon>
        <taxon>Basidiomycota</taxon>
        <taxon>Agaricomycotina</taxon>
        <taxon>Agaricomycetes</taxon>
        <taxon>Agaricomycetidae</taxon>
        <taxon>Agaricales</taxon>
        <taxon>Marasmiineae</taxon>
        <taxon>Physalacriaceae</taxon>
        <taxon>Armillaria</taxon>
    </lineage>
</organism>
<comment type="caution">
    <text evidence="2">The sequence shown here is derived from an EMBL/GenBank/DDBJ whole genome shotgun (WGS) entry which is preliminary data.</text>
</comment>
<protein>
    <submittedName>
        <fullName evidence="2">Uncharacterized protein</fullName>
    </submittedName>
</protein>
<proteinExistence type="predicted"/>
<dbReference type="EMBL" id="JAUEPT010000037">
    <property type="protein sequence ID" value="KAK0439552.1"/>
    <property type="molecule type" value="Genomic_DNA"/>
</dbReference>
<dbReference type="AlphaFoldDB" id="A0AA39JB68"/>
<accession>A0AA39JB68</accession>